<keyword evidence="8" id="KW-0902">Two-component regulatory system</keyword>
<dbReference type="Pfam" id="PF00072">
    <property type="entry name" value="Response_reg"/>
    <property type="match status" value="1"/>
</dbReference>
<dbReference type="PROSITE" id="PS50112">
    <property type="entry name" value="PAS"/>
    <property type="match status" value="1"/>
</dbReference>
<evidence type="ECO:0000256" key="4">
    <source>
        <dbReference type="ARBA" id="ARBA00022679"/>
    </source>
</evidence>
<sequence length="556" mass="61788">MQRQPLRSAIAISHCDQPLRSCHRDDTLQRLLPRRSLDVNSHRHRFIVHQLSPAIDQHSQSANGHRLRILVIEDDQDSLANLLDILEIDGHEVHGVDSLQKALAVPNPDGYAITLTDRKLPDGMVEDFLPQLTARMPQSEFVVFTGFGDVDSTIAAFRGGASDYVIKPIIPDDLRGTVRRIAERRQLQSAFDKEHAFAEMILNTAEAIVLVLDPEGTILQFNPYLTQTTGWSAEELKGTNWFQQCIPPAQQDVARSIFAPTTRPANGPETVTEVACKNGEHIHVRWSNTAILDAGSKTQSILAVGVDISDLIDAQQQALQAQRLAAIGQTMTGLAHESRNALQRIMAATDMLELEIEKDSHAMQDLDAIRRAGNDLTCLLDEVRSFAAPIHLQRHDESLPSVWQRVWTDLKLQRNNRDATLREPADCDQCPKVHIDVFRMEQVIRNLIENALAACPDPFELQIQWQVEDEFVVLTLRDNGPGIGLDHQHKIFEPFYTTKSTGTGLGLAICQRIIEAHGGTIRQNSPAADQPASGACFEIRLPVKANPRALSESSAS</sequence>
<dbReference type="PROSITE" id="PS50109">
    <property type="entry name" value="HIS_KIN"/>
    <property type="match status" value="1"/>
</dbReference>
<dbReference type="CDD" id="cd00075">
    <property type="entry name" value="HATPase"/>
    <property type="match status" value="1"/>
</dbReference>
<dbReference type="Pfam" id="PF02518">
    <property type="entry name" value="HATPase_c"/>
    <property type="match status" value="1"/>
</dbReference>
<evidence type="ECO:0000256" key="5">
    <source>
        <dbReference type="ARBA" id="ARBA00022741"/>
    </source>
</evidence>
<evidence type="ECO:0000259" key="12">
    <source>
        <dbReference type="PROSITE" id="PS50112"/>
    </source>
</evidence>
<dbReference type="PANTHER" id="PTHR43065:SF10">
    <property type="entry name" value="PEROXIDE STRESS-ACTIVATED HISTIDINE KINASE MAK3"/>
    <property type="match status" value="1"/>
</dbReference>
<proteinExistence type="predicted"/>
<dbReference type="Gene3D" id="3.40.50.2300">
    <property type="match status" value="1"/>
</dbReference>
<dbReference type="PROSITE" id="PS50110">
    <property type="entry name" value="RESPONSE_REGULATORY"/>
    <property type="match status" value="1"/>
</dbReference>
<dbReference type="EMBL" id="CP036272">
    <property type="protein sequence ID" value="QDT58983.1"/>
    <property type="molecule type" value="Genomic_DNA"/>
</dbReference>
<keyword evidence="4 13" id="KW-0808">Transferase</keyword>
<evidence type="ECO:0000313" key="14">
    <source>
        <dbReference type="Proteomes" id="UP000315003"/>
    </source>
</evidence>
<dbReference type="SMART" id="SM00091">
    <property type="entry name" value="PAS"/>
    <property type="match status" value="1"/>
</dbReference>
<evidence type="ECO:0000256" key="9">
    <source>
        <dbReference type="PROSITE-ProRule" id="PRU00169"/>
    </source>
</evidence>
<keyword evidence="5" id="KW-0547">Nucleotide-binding</keyword>
<dbReference type="NCBIfam" id="TIGR00229">
    <property type="entry name" value="sensory_box"/>
    <property type="match status" value="1"/>
</dbReference>
<dbReference type="SUPFAM" id="SSF55874">
    <property type="entry name" value="ATPase domain of HSP90 chaperone/DNA topoisomerase II/histidine kinase"/>
    <property type="match status" value="1"/>
</dbReference>
<evidence type="ECO:0000256" key="7">
    <source>
        <dbReference type="ARBA" id="ARBA00022840"/>
    </source>
</evidence>
<dbReference type="InterPro" id="IPR003594">
    <property type="entry name" value="HATPase_dom"/>
</dbReference>
<accession>A0A517SSB3</accession>
<dbReference type="InterPro" id="IPR011006">
    <property type="entry name" value="CheY-like_superfamily"/>
</dbReference>
<feature type="domain" description="PAS" evidence="12">
    <location>
        <begin position="194"/>
        <end position="248"/>
    </location>
</feature>
<keyword evidence="3 9" id="KW-0597">Phosphoprotein</keyword>
<dbReference type="Pfam" id="PF00989">
    <property type="entry name" value="PAS"/>
    <property type="match status" value="1"/>
</dbReference>
<dbReference type="InterPro" id="IPR035965">
    <property type="entry name" value="PAS-like_dom_sf"/>
</dbReference>
<dbReference type="Gene3D" id="3.30.450.20">
    <property type="entry name" value="PAS domain"/>
    <property type="match status" value="1"/>
</dbReference>
<dbReference type="AlphaFoldDB" id="A0A517SSB3"/>
<evidence type="ECO:0000259" key="11">
    <source>
        <dbReference type="PROSITE" id="PS50110"/>
    </source>
</evidence>
<keyword evidence="14" id="KW-1185">Reference proteome</keyword>
<dbReference type="GO" id="GO:0006355">
    <property type="term" value="P:regulation of DNA-templated transcription"/>
    <property type="evidence" value="ECO:0007669"/>
    <property type="project" value="InterPro"/>
</dbReference>
<dbReference type="SMART" id="SM00387">
    <property type="entry name" value="HATPase_c"/>
    <property type="match status" value="1"/>
</dbReference>
<dbReference type="SUPFAM" id="SSF55785">
    <property type="entry name" value="PYP-like sensor domain (PAS domain)"/>
    <property type="match status" value="1"/>
</dbReference>
<evidence type="ECO:0000259" key="10">
    <source>
        <dbReference type="PROSITE" id="PS50109"/>
    </source>
</evidence>
<gene>
    <name evidence="13" type="primary">tmoS</name>
    <name evidence="13" type="ORF">SV7mr_14870</name>
</gene>
<dbReference type="CDD" id="cd00130">
    <property type="entry name" value="PAS"/>
    <property type="match status" value="1"/>
</dbReference>
<dbReference type="EC" id="2.7.13.3" evidence="2"/>
<evidence type="ECO:0000313" key="13">
    <source>
        <dbReference type="EMBL" id="QDT58983.1"/>
    </source>
</evidence>
<dbReference type="Proteomes" id="UP000315003">
    <property type="component" value="Chromosome"/>
</dbReference>
<dbReference type="InterPro" id="IPR036890">
    <property type="entry name" value="HATPase_C_sf"/>
</dbReference>
<feature type="modified residue" description="4-aspartylphosphate" evidence="9">
    <location>
        <position position="117"/>
    </location>
</feature>
<dbReference type="SUPFAM" id="SSF47384">
    <property type="entry name" value="Homodimeric domain of signal transducing histidine kinase"/>
    <property type="match status" value="1"/>
</dbReference>
<dbReference type="InterPro" id="IPR036097">
    <property type="entry name" value="HisK_dim/P_sf"/>
</dbReference>
<dbReference type="Gene3D" id="1.10.287.130">
    <property type="match status" value="1"/>
</dbReference>
<dbReference type="SMART" id="SM00448">
    <property type="entry name" value="REC"/>
    <property type="match status" value="1"/>
</dbReference>
<dbReference type="InterPro" id="IPR005467">
    <property type="entry name" value="His_kinase_dom"/>
</dbReference>
<dbReference type="InterPro" id="IPR001789">
    <property type="entry name" value="Sig_transdc_resp-reg_receiver"/>
</dbReference>
<dbReference type="GO" id="GO:0005524">
    <property type="term" value="F:ATP binding"/>
    <property type="evidence" value="ECO:0007669"/>
    <property type="project" value="UniProtKB-KW"/>
</dbReference>
<dbReference type="InterPro" id="IPR000014">
    <property type="entry name" value="PAS"/>
</dbReference>
<organism evidence="13 14">
    <name type="scientific">Stieleria bergensis</name>
    <dbReference type="NCBI Taxonomy" id="2528025"/>
    <lineage>
        <taxon>Bacteria</taxon>
        <taxon>Pseudomonadati</taxon>
        <taxon>Planctomycetota</taxon>
        <taxon>Planctomycetia</taxon>
        <taxon>Pirellulales</taxon>
        <taxon>Pirellulaceae</taxon>
        <taxon>Stieleria</taxon>
    </lineage>
</organism>
<dbReference type="OrthoDB" id="236031at2"/>
<comment type="catalytic activity">
    <reaction evidence="1">
        <text>ATP + protein L-histidine = ADP + protein N-phospho-L-histidine.</text>
        <dbReference type="EC" id="2.7.13.3"/>
    </reaction>
</comment>
<dbReference type="InterPro" id="IPR004358">
    <property type="entry name" value="Sig_transdc_His_kin-like_C"/>
</dbReference>
<dbReference type="SUPFAM" id="SSF52172">
    <property type="entry name" value="CheY-like"/>
    <property type="match status" value="1"/>
</dbReference>
<evidence type="ECO:0000256" key="1">
    <source>
        <dbReference type="ARBA" id="ARBA00000085"/>
    </source>
</evidence>
<feature type="domain" description="Histidine kinase" evidence="10">
    <location>
        <begin position="333"/>
        <end position="545"/>
    </location>
</feature>
<name>A0A517SSB3_9BACT</name>
<evidence type="ECO:0000256" key="3">
    <source>
        <dbReference type="ARBA" id="ARBA00022553"/>
    </source>
</evidence>
<dbReference type="InterPro" id="IPR013767">
    <property type="entry name" value="PAS_fold"/>
</dbReference>
<dbReference type="PANTHER" id="PTHR43065">
    <property type="entry name" value="SENSOR HISTIDINE KINASE"/>
    <property type="match status" value="1"/>
</dbReference>
<evidence type="ECO:0000256" key="2">
    <source>
        <dbReference type="ARBA" id="ARBA00012438"/>
    </source>
</evidence>
<reference evidence="13 14" key="1">
    <citation type="submission" date="2019-02" db="EMBL/GenBank/DDBJ databases">
        <title>Deep-cultivation of Planctomycetes and their phenomic and genomic characterization uncovers novel biology.</title>
        <authorList>
            <person name="Wiegand S."/>
            <person name="Jogler M."/>
            <person name="Boedeker C."/>
            <person name="Pinto D."/>
            <person name="Vollmers J."/>
            <person name="Rivas-Marin E."/>
            <person name="Kohn T."/>
            <person name="Peeters S.H."/>
            <person name="Heuer A."/>
            <person name="Rast P."/>
            <person name="Oberbeckmann S."/>
            <person name="Bunk B."/>
            <person name="Jeske O."/>
            <person name="Meyerdierks A."/>
            <person name="Storesund J.E."/>
            <person name="Kallscheuer N."/>
            <person name="Luecker S."/>
            <person name="Lage O.M."/>
            <person name="Pohl T."/>
            <person name="Merkel B.J."/>
            <person name="Hornburger P."/>
            <person name="Mueller R.-W."/>
            <person name="Bruemmer F."/>
            <person name="Labrenz M."/>
            <person name="Spormann A.M."/>
            <person name="Op den Camp H."/>
            <person name="Overmann J."/>
            <person name="Amann R."/>
            <person name="Jetten M.S.M."/>
            <person name="Mascher T."/>
            <person name="Medema M.H."/>
            <person name="Devos D.P."/>
            <person name="Kaster A.-K."/>
            <person name="Ovreas L."/>
            <person name="Rohde M."/>
            <person name="Galperin M.Y."/>
            <person name="Jogler C."/>
        </authorList>
    </citation>
    <scope>NUCLEOTIDE SEQUENCE [LARGE SCALE GENOMIC DNA]</scope>
    <source>
        <strain evidence="13 14">SV_7m_r</strain>
    </source>
</reference>
<feature type="domain" description="Response regulatory" evidence="11">
    <location>
        <begin position="68"/>
        <end position="182"/>
    </location>
</feature>
<evidence type="ECO:0000256" key="8">
    <source>
        <dbReference type="ARBA" id="ARBA00023012"/>
    </source>
</evidence>
<dbReference type="InterPro" id="IPR001610">
    <property type="entry name" value="PAC"/>
</dbReference>
<dbReference type="SMART" id="SM00086">
    <property type="entry name" value="PAC"/>
    <property type="match status" value="1"/>
</dbReference>
<dbReference type="PRINTS" id="PR00344">
    <property type="entry name" value="BCTRLSENSOR"/>
</dbReference>
<evidence type="ECO:0000256" key="6">
    <source>
        <dbReference type="ARBA" id="ARBA00022777"/>
    </source>
</evidence>
<keyword evidence="6 13" id="KW-0418">Kinase</keyword>
<keyword evidence="7" id="KW-0067">ATP-binding</keyword>
<dbReference type="GO" id="GO:0000155">
    <property type="term" value="F:phosphorelay sensor kinase activity"/>
    <property type="evidence" value="ECO:0007669"/>
    <property type="project" value="InterPro"/>
</dbReference>
<dbReference type="Gene3D" id="3.30.565.10">
    <property type="entry name" value="Histidine kinase-like ATPase, C-terminal domain"/>
    <property type="match status" value="1"/>
</dbReference>
<protein>
    <recommendedName>
        <fullName evidence="2">histidine kinase</fullName>
        <ecNumber evidence="2">2.7.13.3</ecNumber>
    </recommendedName>
</protein>